<evidence type="ECO:0000313" key="7">
    <source>
        <dbReference type="Proteomes" id="UP000664167"/>
    </source>
</evidence>
<keyword evidence="1" id="KW-0805">Transcription regulation</keyword>
<dbReference type="SUPFAM" id="SSF46689">
    <property type="entry name" value="Homeodomain-like"/>
    <property type="match status" value="1"/>
</dbReference>
<dbReference type="InterPro" id="IPR009057">
    <property type="entry name" value="Homeodomain-like_sf"/>
</dbReference>
<dbReference type="PANTHER" id="PTHR30055:SF234">
    <property type="entry name" value="HTH-TYPE TRANSCRIPTIONAL REGULATOR BETI"/>
    <property type="match status" value="1"/>
</dbReference>
<evidence type="ECO:0000256" key="1">
    <source>
        <dbReference type="ARBA" id="ARBA00023015"/>
    </source>
</evidence>
<evidence type="ECO:0000256" key="2">
    <source>
        <dbReference type="ARBA" id="ARBA00023125"/>
    </source>
</evidence>
<dbReference type="SUPFAM" id="SSF48498">
    <property type="entry name" value="Tetracyclin repressor-like, C-terminal domain"/>
    <property type="match status" value="1"/>
</dbReference>
<evidence type="ECO:0000256" key="3">
    <source>
        <dbReference type="ARBA" id="ARBA00023163"/>
    </source>
</evidence>
<keyword evidence="2 4" id="KW-0238">DNA-binding</keyword>
<feature type="DNA-binding region" description="H-T-H motif" evidence="4">
    <location>
        <begin position="62"/>
        <end position="81"/>
    </location>
</feature>
<sequence length="210" mass="23053">MPPVQPRSPEEESVREEAVADRASVQEFVAAQRPRRADARRNFDALLAAAREAFAEQGADASLEDIARRAGVGIGTLYRNFPTRRHLFETVYAEEVDALCVLADELGGRPAWEALTTWIDRFVEYTVTKRAVREGLNGESGIFVSCRVSMMGAGEPLLRRAQDSGEARTDVDFDDLLRMIAGIAATTFPTAEQRDRVVGIALDGVRAARG</sequence>
<proteinExistence type="predicted"/>
<evidence type="ECO:0000313" key="6">
    <source>
        <dbReference type="EMBL" id="MBO0516861.1"/>
    </source>
</evidence>
<feature type="domain" description="HTH tetR-type" evidence="5">
    <location>
        <begin position="40"/>
        <end position="99"/>
    </location>
</feature>
<dbReference type="Proteomes" id="UP000664167">
    <property type="component" value="Unassembled WGS sequence"/>
</dbReference>
<protein>
    <submittedName>
        <fullName evidence="6">TetR/AcrR family transcriptional regulator</fullName>
    </submittedName>
</protein>
<keyword evidence="3" id="KW-0804">Transcription</keyword>
<dbReference type="InterPro" id="IPR036271">
    <property type="entry name" value="Tet_transcr_reg_TetR-rel_C_sf"/>
</dbReference>
<dbReference type="PROSITE" id="PS50977">
    <property type="entry name" value="HTH_TETR_2"/>
    <property type="match status" value="1"/>
</dbReference>
<dbReference type="Gene3D" id="1.10.357.10">
    <property type="entry name" value="Tetracycline Repressor, domain 2"/>
    <property type="match status" value="1"/>
</dbReference>
<dbReference type="PANTHER" id="PTHR30055">
    <property type="entry name" value="HTH-TYPE TRANSCRIPTIONAL REGULATOR RUTR"/>
    <property type="match status" value="1"/>
</dbReference>
<dbReference type="InterPro" id="IPR001647">
    <property type="entry name" value="HTH_TetR"/>
</dbReference>
<dbReference type="AlphaFoldDB" id="A0A939FCR3"/>
<dbReference type="PRINTS" id="PR00455">
    <property type="entry name" value="HTHTETR"/>
</dbReference>
<evidence type="ECO:0000259" key="5">
    <source>
        <dbReference type="PROSITE" id="PS50977"/>
    </source>
</evidence>
<dbReference type="InterPro" id="IPR049445">
    <property type="entry name" value="TetR_SbtR-like_C"/>
</dbReference>
<evidence type="ECO:0000256" key="4">
    <source>
        <dbReference type="PROSITE-ProRule" id="PRU00335"/>
    </source>
</evidence>
<dbReference type="Pfam" id="PF21597">
    <property type="entry name" value="TetR_C_43"/>
    <property type="match status" value="1"/>
</dbReference>
<keyword evidence="7" id="KW-1185">Reference proteome</keyword>
<dbReference type="GO" id="GO:0000976">
    <property type="term" value="F:transcription cis-regulatory region binding"/>
    <property type="evidence" value="ECO:0007669"/>
    <property type="project" value="TreeGrafter"/>
</dbReference>
<dbReference type="GO" id="GO:0003700">
    <property type="term" value="F:DNA-binding transcription factor activity"/>
    <property type="evidence" value="ECO:0007669"/>
    <property type="project" value="TreeGrafter"/>
</dbReference>
<comment type="caution">
    <text evidence="6">The sequence shown here is derived from an EMBL/GenBank/DDBJ whole genome shotgun (WGS) entry which is preliminary data.</text>
</comment>
<accession>A0A939FCR3</accession>
<reference evidence="6" key="1">
    <citation type="submission" date="2021-03" db="EMBL/GenBank/DDBJ databases">
        <title>Streptomyces poriferae sp. nov., a novel marine sponge-derived Actinobacteria species with anti-MRSA activity.</title>
        <authorList>
            <person name="Sandoval-Powers M."/>
            <person name="Kralova S."/>
            <person name="Nguyen G.-S."/>
            <person name="Fawwal D."/>
            <person name="Degnes K."/>
            <person name="Klinkenberg G."/>
            <person name="Sletta H."/>
            <person name="Wentzel A."/>
            <person name="Liles M.R."/>
        </authorList>
    </citation>
    <scope>NUCLEOTIDE SEQUENCE</scope>
    <source>
        <strain evidence="6">DSM 41794</strain>
    </source>
</reference>
<dbReference type="EMBL" id="JAFLRJ010000462">
    <property type="protein sequence ID" value="MBO0516861.1"/>
    <property type="molecule type" value="Genomic_DNA"/>
</dbReference>
<dbReference type="Pfam" id="PF00440">
    <property type="entry name" value="TetR_N"/>
    <property type="match status" value="1"/>
</dbReference>
<gene>
    <name evidence="6" type="ORF">J0695_34605</name>
</gene>
<name>A0A939FCR3_9ACTN</name>
<organism evidence="6 7">
    <name type="scientific">Streptomyces beijiangensis</name>
    <dbReference type="NCBI Taxonomy" id="163361"/>
    <lineage>
        <taxon>Bacteria</taxon>
        <taxon>Bacillati</taxon>
        <taxon>Actinomycetota</taxon>
        <taxon>Actinomycetes</taxon>
        <taxon>Kitasatosporales</taxon>
        <taxon>Streptomycetaceae</taxon>
        <taxon>Streptomyces</taxon>
    </lineage>
</organism>
<dbReference type="InterPro" id="IPR050109">
    <property type="entry name" value="HTH-type_TetR-like_transc_reg"/>
</dbReference>